<keyword evidence="4 8" id="KW-0573">Peptidoglycan synthesis</keyword>
<evidence type="ECO:0000313" key="9">
    <source>
        <dbReference type="EMBL" id="AXJ01813.1"/>
    </source>
</evidence>
<dbReference type="PANTHER" id="PTHR21198:SF2">
    <property type="entry name" value="GLUTAMATE RACEMASE"/>
    <property type="match status" value="1"/>
</dbReference>
<keyword evidence="5 8" id="KW-0413">Isomerase</keyword>
<feature type="active site" description="Proton donor/acceptor" evidence="8">
    <location>
        <position position="189"/>
    </location>
</feature>
<evidence type="ECO:0000256" key="2">
    <source>
        <dbReference type="ARBA" id="ARBA00013090"/>
    </source>
</evidence>
<comment type="similarity">
    <text evidence="8">Belongs to the aspartate/glutamate racemases family.</text>
</comment>
<feature type="binding site" evidence="8">
    <location>
        <begin position="190"/>
        <end position="191"/>
    </location>
    <ligand>
        <name>substrate</name>
    </ligand>
</feature>
<comment type="catalytic activity">
    <reaction evidence="1 8">
        <text>L-glutamate = D-glutamate</text>
        <dbReference type="Rhea" id="RHEA:12813"/>
        <dbReference type="ChEBI" id="CHEBI:29985"/>
        <dbReference type="ChEBI" id="CHEBI:29986"/>
        <dbReference type="EC" id="5.1.1.3"/>
    </reaction>
</comment>
<dbReference type="Gene3D" id="3.40.50.1860">
    <property type="match status" value="2"/>
</dbReference>
<keyword evidence="10" id="KW-1185">Reference proteome</keyword>
<accession>A0A345UMW1</accession>
<dbReference type="InterPro" id="IPR015942">
    <property type="entry name" value="Asp/Glu/hydantoin_racemase"/>
</dbReference>
<comment type="function">
    <text evidence="8">Provides the (R)-glutamate required for cell wall biosynthesis.</text>
</comment>
<dbReference type="SUPFAM" id="SSF53681">
    <property type="entry name" value="Aspartate/glutamate racemase"/>
    <property type="match status" value="2"/>
</dbReference>
<evidence type="ECO:0000313" key="10">
    <source>
        <dbReference type="Proteomes" id="UP000254808"/>
    </source>
</evidence>
<feature type="active site" description="Proton donor/acceptor" evidence="8">
    <location>
        <position position="76"/>
    </location>
</feature>
<dbReference type="HAMAP" id="MF_00258">
    <property type="entry name" value="Glu_racemase"/>
    <property type="match status" value="1"/>
</dbReference>
<keyword evidence="3 8" id="KW-0133">Cell shape</keyword>
<dbReference type="PANTHER" id="PTHR21198">
    <property type="entry name" value="GLUTAMATE RACEMASE"/>
    <property type="match status" value="1"/>
</dbReference>
<dbReference type="KEGG" id="cprv:CYPRO_2571"/>
<comment type="pathway">
    <text evidence="8">Cell wall biogenesis; peptidoglycan biosynthesis.</text>
</comment>
<evidence type="ECO:0000256" key="8">
    <source>
        <dbReference type="HAMAP-Rule" id="MF_00258"/>
    </source>
</evidence>
<dbReference type="FunFam" id="3.40.50.1860:FF:000002">
    <property type="entry name" value="Glutamate racemase"/>
    <property type="match status" value="1"/>
</dbReference>
<feature type="binding site" evidence="8">
    <location>
        <begin position="77"/>
        <end position="78"/>
    </location>
    <ligand>
        <name>substrate</name>
    </ligand>
</feature>
<protein>
    <recommendedName>
        <fullName evidence="7 8">Glutamate racemase</fullName>
        <ecNumber evidence="2 8">5.1.1.3</ecNumber>
    </recommendedName>
</protein>
<feature type="binding site" evidence="8">
    <location>
        <begin position="45"/>
        <end position="46"/>
    </location>
    <ligand>
        <name>substrate</name>
    </ligand>
</feature>
<dbReference type="RefSeq" id="WP_114984970.1">
    <property type="nucleotide sequence ID" value="NZ_CP027806.1"/>
</dbReference>
<keyword evidence="6 8" id="KW-0961">Cell wall biogenesis/degradation</keyword>
<evidence type="ECO:0000256" key="4">
    <source>
        <dbReference type="ARBA" id="ARBA00022984"/>
    </source>
</evidence>
<evidence type="ECO:0000256" key="7">
    <source>
        <dbReference type="ARBA" id="ARBA00070053"/>
    </source>
</evidence>
<dbReference type="GO" id="GO:0071555">
    <property type="term" value="P:cell wall organization"/>
    <property type="evidence" value="ECO:0007669"/>
    <property type="project" value="UniProtKB-KW"/>
</dbReference>
<dbReference type="InterPro" id="IPR004391">
    <property type="entry name" value="Glu_race"/>
</dbReference>
<evidence type="ECO:0000256" key="5">
    <source>
        <dbReference type="ARBA" id="ARBA00023235"/>
    </source>
</evidence>
<dbReference type="GO" id="GO:0008881">
    <property type="term" value="F:glutamate racemase activity"/>
    <property type="evidence" value="ECO:0007669"/>
    <property type="project" value="UniProtKB-UniRule"/>
</dbReference>
<dbReference type="GO" id="GO:0008360">
    <property type="term" value="P:regulation of cell shape"/>
    <property type="evidence" value="ECO:0007669"/>
    <property type="project" value="UniProtKB-KW"/>
</dbReference>
<dbReference type="UniPathway" id="UPA00219"/>
<organism evidence="9 10">
    <name type="scientific">Cyclonatronum proteinivorum</name>
    <dbReference type="NCBI Taxonomy" id="1457365"/>
    <lineage>
        <taxon>Bacteria</taxon>
        <taxon>Pseudomonadati</taxon>
        <taxon>Balneolota</taxon>
        <taxon>Balneolia</taxon>
        <taxon>Balneolales</taxon>
        <taxon>Cyclonatronaceae</taxon>
        <taxon>Cyclonatronum</taxon>
    </lineage>
</organism>
<proteinExistence type="inferred from homology"/>
<reference evidence="9 10" key="1">
    <citation type="submission" date="2018-03" db="EMBL/GenBank/DDBJ databases">
        <title>Phenotypic and genomic properties of Cyclonatronum proteinivorum gen. nov., sp. nov., a haloalkaliphilic bacteroidete from soda lakes possessing Na+-translocating rhodopsin.</title>
        <authorList>
            <person name="Toshchakov S.V."/>
            <person name="Korzhenkov A."/>
            <person name="Samarov N.I."/>
            <person name="Kublanov I.V."/>
            <person name="Muntyan M.S."/>
            <person name="Sorokin D.Y."/>
        </authorList>
    </citation>
    <scope>NUCLEOTIDE SEQUENCE [LARGE SCALE GENOMIC DNA]</scope>
    <source>
        <strain evidence="9 10">Omega</strain>
    </source>
</reference>
<dbReference type="NCBIfam" id="TIGR00067">
    <property type="entry name" value="glut_race"/>
    <property type="match status" value="1"/>
</dbReference>
<evidence type="ECO:0000256" key="3">
    <source>
        <dbReference type="ARBA" id="ARBA00022960"/>
    </source>
</evidence>
<dbReference type="AlphaFoldDB" id="A0A345UMW1"/>
<dbReference type="Proteomes" id="UP000254808">
    <property type="component" value="Chromosome"/>
</dbReference>
<sequence length="272" mass="29739">MSSKANAPIGIFDSGIGGLTVVKAVMEKLPHENIIYYGDTARVPYGIKSISTVREYALQITDFLLTQQVKTILIACNTVSAAANQDVRARAGTIPVLDVVEAGTKAALRAQAASNRIGVIGTMATINSQTYEQSILKENSNKRVYSKACPMLVPLAEEGWISNEISRLTIAEYLQDFRDKSLDALILGCTHYPLFKTEIEDFLKDSGTDVIDSAVSIAAKTEALLTENELLNTSGKTGRFDCFVSDKPQRFQTLAERFLGKKLNRIEISPLL</sequence>
<evidence type="ECO:0000256" key="1">
    <source>
        <dbReference type="ARBA" id="ARBA00001602"/>
    </source>
</evidence>
<dbReference type="InterPro" id="IPR001920">
    <property type="entry name" value="Asp/Glu_race"/>
</dbReference>
<dbReference type="EC" id="5.1.1.3" evidence="2 8"/>
<dbReference type="OrthoDB" id="9801055at2"/>
<dbReference type="EMBL" id="CP027806">
    <property type="protein sequence ID" value="AXJ01813.1"/>
    <property type="molecule type" value="Genomic_DNA"/>
</dbReference>
<name>A0A345UMW1_9BACT</name>
<dbReference type="GO" id="GO:0009252">
    <property type="term" value="P:peptidoglycan biosynthetic process"/>
    <property type="evidence" value="ECO:0007669"/>
    <property type="project" value="UniProtKB-UniRule"/>
</dbReference>
<gene>
    <name evidence="8" type="primary">murI</name>
    <name evidence="9" type="ORF">CYPRO_2571</name>
</gene>
<feature type="binding site" evidence="8">
    <location>
        <begin position="13"/>
        <end position="14"/>
    </location>
    <ligand>
        <name>substrate</name>
    </ligand>
</feature>
<dbReference type="Pfam" id="PF01177">
    <property type="entry name" value="Asp_Glu_race"/>
    <property type="match status" value="1"/>
</dbReference>
<evidence type="ECO:0000256" key="6">
    <source>
        <dbReference type="ARBA" id="ARBA00023316"/>
    </source>
</evidence>